<dbReference type="InterPro" id="IPR008259">
    <property type="entry name" value="FMN_hydac_DH_AS"/>
</dbReference>
<dbReference type="RefSeq" id="WP_188158529.1">
    <property type="nucleotide sequence ID" value="NZ_BMGH01000001.1"/>
</dbReference>
<dbReference type="EMBL" id="BMGH01000001">
    <property type="protein sequence ID" value="GGD11460.1"/>
    <property type="molecule type" value="Genomic_DNA"/>
</dbReference>
<dbReference type="PROSITE" id="PS00557">
    <property type="entry name" value="FMN_HYDROXY_ACID_DH_1"/>
    <property type="match status" value="1"/>
</dbReference>
<evidence type="ECO:0000256" key="2">
    <source>
        <dbReference type="ARBA" id="ARBA00022630"/>
    </source>
</evidence>
<evidence type="ECO:0000256" key="3">
    <source>
        <dbReference type="ARBA" id="ARBA00022643"/>
    </source>
</evidence>
<dbReference type="SUPFAM" id="SSF51395">
    <property type="entry name" value="FMN-linked oxidoreductases"/>
    <property type="match status" value="1"/>
</dbReference>
<evidence type="ECO:0000259" key="8">
    <source>
        <dbReference type="PROSITE" id="PS51349"/>
    </source>
</evidence>
<dbReference type="GO" id="GO:0016614">
    <property type="term" value="F:oxidoreductase activity, acting on CH-OH group of donors"/>
    <property type="evidence" value="ECO:0007669"/>
    <property type="project" value="UniProtKB-ARBA"/>
</dbReference>
<feature type="domain" description="FMN hydroxy acid dehydrogenase" evidence="8">
    <location>
        <begin position="4"/>
        <end position="382"/>
    </location>
</feature>
<comment type="cofactor">
    <cofactor evidence="1">
        <name>FMN</name>
        <dbReference type="ChEBI" id="CHEBI:58210"/>
    </cofactor>
</comment>
<feature type="binding site" evidence="7">
    <location>
        <position position="133"/>
    </location>
    <ligand>
        <name>FMN</name>
        <dbReference type="ChEBI" id="CHEBI:58210"/>
    </ligand>
</feature>
<organism evidence="9 10">
    <name type="scientific">Aquisalinus flavus</name>
    <dbReference type="NCBI Taxonomy" id="1526572"/>
    <lineage>
        <taxon>Bacteria</taxon>
        <taxon>Pseudomonadati</taxon>
        <taxon>Pseudomonadota</taxon>
        <taxon>Alphaproteobacteria</taxon>
        <taxon>Parvularculales</taxon>
        <taxon>Parvularculaceae</taxon>
        <taxon>Aquisalinus</taxon>
    </lineage>
</organism>
<name>A0A8J2Y815_9PROT</name>
<keyword evidence="4" id="KW-0560">Oxidoreductase</keyword>
<dbReference type="InterPro" id="IPR000262">
    <property type="entry name" value="FMN-dep_DH"/>
</dbReference>
<gene>
    <name evidence="9" type="primary">lldA</name>
    <name evidence="9" type="ORF">GCM10011342_20320</name>
</gene>
<feature type="binding site" evidence="7">
    <location>
        <position position="161"/>
    </location>
    <ligand>
        <name>FMN</name>
        <dbReference type="ChEBI" id="CHEBI:58210"/>
    </ligand>
</feature>
<feature type="binding site" evidence="7">
    <location>
        <position position="275"/>
    </location>
    <ligand>
        <name>FMN</name>
        <dbReference type="ChEBI" id="CHEBI:58210"/>
    </ligand>
</feature>
<evidence type="ECO:0000313" key="9">
    <source>
        <dbReference type="EMBL" id="GGD11460.1"/>
    </source>
</evidence>
<dbReference type="Gene3D" id="3.20.20.70">
    <property type="entry name" value="Aldolase class I"/>
    <property type="match status" value="1"/>
</dbReference>
<feature type="binding site" evidence="7">
    <location>
        <position position="135"/>
    </location>
    <ligand>
        <name>glyoxylate</name>
        <dbReference type="ChEBI" id="CHEBI:36655"/>
    </ligand>
</feature>
<keyword evidence="2 7" id="KW-0285">Flavoprotein</keyword>
<feature type="binding site" evidence="7">
    <location>
        <position position="170"/>
    </location>
    <ligand>
        <name>glyoxylate</name>
        <dbReference type="ChEBI" id="CHEBI:36655"/>
    </ligand>
</feature>
<feature type="binding site" evidence="7">
    <location>
        <position position="112"/>
    </location>
    <ligand>
        <name>FMN</name>
        <dbReference type="ChEBI" id="CHEBI:58210"/>
    </ligand>
</feature>
<reference evidence="9" key="2">
    <citation type="submission" date="2020-09" db="EMBL/GenBank/DDBJ databases">
        <authorList>
            <person name="Sun Q."/>
            <person name="Zhou Y."/>
        </authorList>
    </citation>
    <scope>NUCLEOTIDE SEQUENCE</scope>
    <source>
        <strain evidence="9">CGMCC 1.12921</strain>
    </source>
</reference>
<dbReference type="Proteomes" id="UP000613582">
    <property type="component" value="Unassembled WGS sequence"/>
</dbReference>
<evidence type="ECO:0000313" key="10">
    <source>
        <dbReference type="Proteomes" id="UP000613582"/>
    </source>
</evidence>
<feature type="active site" description="Proton acceptor" evidence="6">
    <location>
        <position position="277"/>
    </location>
</feature>
<feature type="binding site" evidence="7">
    <location>
        <position position="30"/>
    </location>
    <ligand>
        <name>glyoxylate</name>
        <dbReference type="ChEBI" id="CHEBI:36655"/>
    </ligand>
</feature>
<comment type="similarity">
    <text evidence="5">Belongs to the FMN-dependent alpha-hydroxy acid dehydrogenase family.</text>
</comment>
<dbReference type="CDD" id="cd02809">
    <property type="entry name" value="alpha_hydroxyacid_oxid_FMN"/>
    <property type="match status" value="1"/>
</dbReference>
<feature type="binding site" evidence="7">
    <location>
        <position position="277"/>
    </location>
    <ligand>
        <name>glyoxylate</name>
        <dbReference type="ChEBI" id="CHEBI:36655"/>
    </ligand>
</feature>
<dbReference type="AlphaFoldDB" id="A0A8J2Y815"/>
<accession>A0A8J2Y815</accession>
<dbReference type="GO" id="GO:0010181">
    <property type="term" value="F:FMN binding"/>
    <property type="evidence" value="ECO:0007669"/>
    <property type="project" value="InterPro"/>
</dbReference>
<evidence type="ECO:0000256" key="5">
    <source>
        <dbReference type="ARBA" id="ARBA00024042"/>
    </source>
</evidence>
<feature type="binding site" evidence="7">
    <location>
        <position position="280"/>
    </location>
    <ligand>
        <name>glyoxylate</name>
        <dbReference type="ChEBI" id="CHEBI:36655"/>
    </ligand>
</feature>
<dbReference type="PANTHER" id="PTHR10578:SF149">
    <property type="entry name" value="2-HYDROXYACID OXIDASE 2"/>
    <property type="match status" value="1"/>
</dbReference>
<dbReference type="InterPro" id="IPR037396">
    <property type="entry name" value="FMN_HAD"/>
</dbReference>
<feature type="binding site" evidence="7">
    <location>
        <begin position="83"/>
        <end position="85"/>
    </location>
    <ligand>
        <name>FMN</name>
        <dbReference type="ChEBI" id="CHEBI:58210"/>
    </ligand>
</feature>
<dbReference type="PIRSF" id="PIRSF000138">
    <property type="entry name" value="Al-hdrx_acd_dh"/>
    <property type="match status" value="1"/>
</dbReference>
<dbReference type="InterPro" id="IPR013785">
    <property type="entry name" value="Aldolase_TIM"/>
</dbReference>
<dbReference type="PANTHER" id="PTHR10578">
    <property type="entry name" value="S -2-HYDROXY-ACID OXIDASE-RELATED"/>
    <property type="match status" value="1"/>
</dbReference>
<dbReference type="InterPro" id="IPR012133">
    <property type="entry name" value="Alpha-hydoxy_acid_DH_FMN"/>
</dbReference>
<dbReference type="Pfam" id="PF01070">
    <property type="entry name" value="FMN_dh"/>
    <property type="match status" value="1"/>
</dbReference>
<comment type="caution">
    <text evidence="9">The sequence shown here is derived from an EMBL/GenBank/DDBJ whole genome shotgun (WGS) entry which is preliminary data.</text>
</comment>
<feature type="binding site" evidence="7">
    <location>
        <begin position="308"/>
        <end position="312"/>
    </location>
    <ligand>
        <name>FMN</name>
        <dbReference type="ChEBI" id="CHEBI:58210"/>
    </ligand>
</feature>
<keyword evidence="3 7" id="KW-0288">FMN</keyword>
<evidence type="ECO:0000256" key="1">
    <source>
        <dbReference type="ARBA" id="ARBA00001917"/>
    </source>
</evidence>
<proteinExistence type="inferred from homology"/>
<dbReference type="FunFam" id="3.20.20.70:FF:000029">
    <property type="entry name" value="L-lactate dehydrogenase"/>
    <property type="match status" value="1"/>
</dbReference>
<evidence type="ECO:0000256" key="4">
    <source>
        <dbReference type="ARBA" id="ARBA00023002"/>
    </source>
</evidence>
<keyword evidence="10" id="KW-1185">Reference proteome</keyword>
<protein>
    <submittedName>
        <fullName evidence="9">Alpha-hydroxy-acid oxidizing enzyme</fullName>
    </submittedName>
</protein>
<dbReference type="PROSITE" id="PS51349">
    <property type="entry name" value="FMN_HYDROXY_ACID_DH_2"/>
    <property type="match status" value="1"/>
</dbReference>
<evidence type="ECO:0000256" key="6">
    <source>
        <dbReference type="PIRSR" id="PIRSR000138-1"/>
    </source>
</evidence>
<feature type="binding site" evidence="7">
    <location>
        <position position="253"/>
    </location>
    <ligand>
        <name>FMN</name>
        <dbReference type="ChEBI" id="CHEBI:58210"/>
    </ligand>
</feature>
<sequence length="397" mass="43583">MFAGNTDDWLNIEDIRKAARRRAHRMVFDYIDGGSDDERTLAQNRDDFDAHNIYHRVLTGHDKPDTTAHFLGHKLDVPFFLSPAAGNRLFHTDGEAGPALAARDVGTAYSLSTLSSTSIEDIAALTDGPKFFQLYVWKDRGLVKAMLERAKASGYSVLTLTVDFPITGFRERDKRNGFTIPPKVGVKQAWHALNAPFWVWDYLTKPAVKYANLDGDTPAVSLNQFVSEQLNAAFDWRDAEWLLGEWAGKTMIKGVVRSDDAVRALRTGFDAISISNHGGRQLDGSPSPLRALPAIRQKVGDDAPLVLDGGIRRGTDIIKAIALGADIVSFARPYLYGLAANGIPGARHAVQLIADALRRDMVLAGVSSIGEISRDLLHPESVDRIPADSDRLEKKAV</sequence>
<reference evidence="9" key="1">
    <citation type="journal article" date="2014" name="Int. J. Syst. Evol. Microbiol.">
        <title>Complete genome sequence of Corynebacterium casei LMG S-19264T (=DSM 44701T), isolated from a smear-ripened cheese.</title>
        <authorList>
            <consortium name="US DOE Joint Genome Institute (JGI-PGF)"/>
            <person name="Walter F."/>
            <person name="Albersmeier A."/>
            <person name="Kalinowski J."/>
            <person name="Ruckert C."/>
        </authorList>
    </citation>
    <scope>NUCLEOTIDE SEQUENCE</scope>
    <source>
        <strain evidence="9">CGMCC 1.12921</strain>
    </source>
</reference>
<evidence type="ECO:0000256" key="7">
    <source>
        <dbReference type="PIRSR" id="PIRSR000138-2"/>
    </source>
</evidence>